<comment type="caution">
    <text evidence="5">The sequence shown here is derived from an EMBL/GenBank/DDBJ whole genome shotgun (WGS) entry which is preliminary data.</text>
</comment>
<reference evidence="5 6" key="1">
    <citation type="submission" date="2015-12" db="EMBL/GenBank/DDBJ databases">
        <title>Genome sequence of Tistrella mobilis MCCC 1A02139.</title>
        <authorList>
            <person name="Lu L."/>
            <person name="Lai Q."/>
            <person name="Shao Z."/>
            <person name="Qian P."/>
        </authorList>
    </citation>
    <scope>NUCLEOTIDE SEQUENCE [LARGE SCALE GENOMIC DNA]</scope>
    <source>
        <strain evidence="5 6">MCCC 1A02139</strain>
    </source>
</reference>
<reference evidence="4 7" key="2">
    <citation type="journal article" date="2018" name="Nat. Biotechnol.">
        <title>A standardized bacterial taxonomy based on genome phylogeny substantially revises the tree of life.</title>
        <authorList>
            <person name="Parks D.H."/>
            <person name="Chuvochina M."/>
            <person name="Waite D.W."/>
            <person name="Rinke C."/>
            <person name="Skarshewski A."/>
            <person name="Chaumeil P.A."/>
            <person name="Hugenholtz P."/>
        </authorList>
    </citation>
    <scope>NUCLEOTIDE SEQUENCE [LARGE SCALE GENOMIC DNA]</scope>
    <source>
        <strain evidence="4">UBA8739</strain>
    </source>
</reference>
<dbReference type="InterPro" id="IPR023214">
    <property type="entry name" value="HAD_sf"/>
</dbReference>
<comment type="function">
    <text evidence="3">Catalyzes the hydrolytic dehalogenation of small (S)-2-haloalkanoic acids to yield the corresponding (R)-2-hydroxyalkanoic acids.</text>
</comment>
<dbReference type="InterPro" id="IPR006328">
    <property type="entry name" value="2-HAD"/>
</dbReference>
<dbReference type="PANTHER" id="PTHR43316:SF3">
    <property type="entry name" value="HALOACID DEHALOGENASE, TYPE II (AFU_ORTHOLOGUE AFUA_2G07750)-RELATED"/>
    <property type="match status" value="1"/>
</dbReference>
<dbReference type="SFLD" id="SFLDG01135">
    <property type="entry name" value="C1.5.6:_HAD__Beta-PGM__Phospha"/>
    <property type="match status" value="1"/>
</dbReference>
<evidence type="ECO:0000256" key="3">
    <source>
        <dbReference type="RuleBase" id="RU368077"/>
    </source>
</evidence>
<gene>
    <name evidence="5" type="ORF">AUP44_26245</name>
    <name evidence="4" type="ORF">DCK97_12470</name>
</gene>
<dbReference type="EMBL" id="DMAI01000197">
    <property type="protein sequence ID" value="HAE48226.1"/>
    <property type="molecule type" value="Genomic_DNA"/>
</dbReference>
<dbReference type="NCBIfam" id="TIGR01428">
    <property type="entry name" value="HAD_type_II"/>
    <property type="match status" value="1"/>
</dbReference>
<dbReference type="Gene3D" id="3.40.50.1000">
    <property type="entry name" value="HAD superfamily/HAD-like"/>
    <property type="match status" value="1"/>
</dbReference>
<dbReference type="InterPro" id="IPR006439">
    <property type="entry name" value="HAD-SF_hydro_IA"/>
</dbReference>
<comment type="similarity">
    <text evidence="1 3">Belongs to the HAD-like hydrolase superfamily. S-2-haloalkanoic acid dehalogenase family.</text>
</comment>
<evidence type="ECO:0000313" key="7">
    <source>
        <dbReference type="Proteomes" id="UP000257706"/>
    </source>
</evidence>
<name>A0A162L914_9PROT</name>
<organism evidence="5 6">
    <name type="scientific">Tistrella mobilis</name>
    <dbReference type="NCBI Taxonomy" id="171437"/>
    <lineage>
        <taxon>Bacteria</taxon>
        <taxon>Pseudomonadati</taxon>
        <taxon>Pseudomonadota</taxon>
        <taxon>Alphaproteobacteria</taxon>
        <taxon>Geminicoccales</taxon>
        <taxon>Geminicoccaceae</taxon>
        <taxon>Tistrella</taxon>
    </lineage>
</organism>
<dbReference type="SFLD" id="SFLDG01129">
    <property type="entry name" value="C1.5:_HAD__Beta-PGM__Phosphata"/>
    <property type="match status" value="1"/>
</dbReference>
<evidence type="ECO:0000313" key="6">
    <source>
        <dbReference type="Proteomes" id="UP000075787"/>
    </source>
</evidence>
<dbReference type="AlphaFoldDB" id="A0A162L914"/>
<evidence type="ECO:0000256" key="2">
    <source>
        <dbReference type="ARBA" id="ARBA00022801"/>
    </source>
</evidence>
<dbReference type="EC" id="3.8.1.2" evidence="3"/>
<dbReference type="GeneID" id="97241985"/>
<dbReference type="PRINTS" id="PR00413">
    <property type="entry name" value="HADHALOGNASE"/>
</dbReference>
<dbReference type="InterPro" id="IPR036412">
    <property type="entry name" value="HAD-like_sf"/>
</dbReference>
<dbReference type="OrthoDB" id="7989657at2"/>
<comment type="catalytic activity">
    <reaction evidence="3">
        <text>an (S)-2-haloacid + H2O = a (2R)-2-hydroxycarboxylate + a halide anion + H(+)</text>
        <dbReference type="Rhea" id="RHEA:11192"/>
        <dbReference type="ChEBI" id="CHEBI:15377"/>
        <dbReference type="ChEBI" id="CHEBI:15378"/>
        <dbReference type="ChEBI" id="CHEBI:16042"/>
        <dbReference type="ChEBI" id="CHEBI:58314"/>
        <dbReference type="ChEBI" id="CHEBI:137405"/>
        <dbReference type="EC" id="3.8.1.2"/>
    </reaction>
</comment>
<dbReference type="InterPro" id="IPR023198">
    <property type="entry name" value="PGP-like_dom2"/>
</dbReference>
<evidence type="ECO:0000256" key="1">
    <source>
        <dbReference type="ARBA" id="ARBA00008106"/>
    </source>
</evidence>
<sequence length="233" mass="24716">MSTMAEPLTGIRACLFDVYGTLFDVHAPVSSRLIRVGDPAVERALSDTWRRKQLEYTWLRTVMGEHVDFWTITGQALDYAMASVGLNDKVLRAKLMEAYLALPPFPDTRPVIEALSAAGMPLGILSNGTPVMLSAVLATAGLTGHFSQVLSVESVGAFKPAREVYALGPEALGMAPHEIAFVSSNGWDIAGAAHFGYSAVWINRGDLPADGLPGAPKAVLGGLSQLPALLGRA</sequence>
<proteinExistence type="inferred from homology"/>
<dbReference type="PANTHER" id="PTHR43316">
    <property type="entry name" value="HYDROLASE, HALOACID DELAHOGENASE-RELATED"/>
    <property type="match status" value="1"/>
</dbReference>
<dbReference type="GO" id="GO:0018784">
    <property type="term" value="F:(S)-2-haloacid dehalogenase activity"/>
    <property type="evidence" value="ECO:0007669"/>
    <property type="project" value="UniProtKB-UniRule"/>
</dbReference>
<evidence type="ECO:0000313" key="4">
    <source>
        <dbReference type="EMBL" id="HAE48226.1"/>
    </source>
</evidence>
<dbReference type="SFLD" id="SFLDS00003">
    <property type="entry name" value="Haloacid_Dehalogenase"/>
    <property type="match status" value="1"/>
</dbReference>
<evidence type="ECO:0000313" key="5">
    <source>
        <dbReference type="EMBL" id="KYO53824.1"/>
    </source>
</evidence>
<accession>A0A162L914</accession>
<dbReference type="Gene3D" id="1.10.150.240">
    <property type="entry name" value="Putative phosphatase, domain 2"/>
    <property type="match status" value="1"/>
</dbReference>
<dbReference type="NCBIfam" id="TIGR01493">
    <property type="entry name" value="HAD-SF-IA-v2"/>
    <property type="match status" value="1"/>
</dbReference>
<dbReference type="Pfam" id="PF00702">
    <property type="entry name" value="Hydrolase"/>
    <property type="match status" value="1"/>
</dbReference>
<keyword evidence="2 3" id="KW-0378">Hydrolase</keyword>
<dbReference type="Proteomes" id="UP000257706">
    <property type="component" value="Unassembled WGS sequence"/>
</dbReference>
<dbReference type="Proteomes" id="UP000075787">
    <property type="component" value="Unassembled WGS sequence"/>
</dbReference>
<protein>
    <recommendedName>
        <fullName evidence="3">(S)-2-haloacid dehalogenase</fullName>
        <ecNumber evidence="3">3.8.1.2</ecNumber>
    </recommendedName>
    <alternativeName>
        <fullName evidence="3">2-haloalkanoic acid dehalogenase</fullName>
    </alternativeName>
    <alternativeName>
        <fullName evidence="3">Halocarboxylic acid halidohydrolase</fullName>
    </alternativeName>
    <alternativeName>
        <fullName evidence="3">L-2-haloacid dehalogenase</fullName>
    </alternativeName>
</protein>
<dbReference type="CDD" id="cd02588">
    <property type="entry name" value="HAD_L2-DEX"/>
    <property type="match status" value="1"/>
</dbReference>
<dbReference type="SFLD" id="SFLDF00045">
    <property type="entry name" value="2-haloacid_dehalogenase"/>
    <property type="match status" value="1"/>
</dbReference>
<dbReference type="RefSeq" id="WP_062763434.1">
    <property type="nucleotide sequence ID" value="NZ_CP121027.1"/>
</dbReference>
<dbReference type="EMBL" id="LPZR01000106">
    <property type="protein sequence ID" value="KYO53824.1"/>
    <property type="molecule type" value="Genomic_DNA"/>
</dbReference>
<dbReference type="SUPFAM" id="SSF56784">
    <property type="entry name" value="HAD-like"/>
    <property type="match status" value="1"/>
</dbReference>
<dbReference type="InterPro" id="IPR051540">
    <property type="entry name" value="S-2-haloacid_dehalogenase"/>
</dbReference>